<accession>V6J9N8</accession>
<dbReference type="Pfam" id="PF00196">
    <property type="entry name" value="GerE"/>
    <property type="match status" value="1"/>
</dbReference>
<dbReference type="Proteomes" id="UP000018296">
    <property type="component" value="Unassembled WGS sequence"/>
</dbReference>
<dbReference type="PATRIC" id="fig|1395513.3.peg.347"/>
<dbReference type="PANTHER" id="PTHR44688">
    <property type="entry name" value="DNA-BINDING TRANSCRIPTIONAL ACTIVATOR DEVR_DOSR"/>
    <property type="match status" value="1"/>
</dbReference>
<dbReference type="STRING" id="1395513.P343_01695"/>
<organism evidence="5 6">
    <name type="scientific">Sporolactobacillus laevolacticus DSM 442</name>
    <dbReference type="NCBI Taxonomy" id="1395513"/>
    <lineage>
        <taxon>Bacteria</taxon>
        <taxon>Bacillati</taxon>
        <taxon>Bacillota</taxon>
        <taxon>Bacilli</taxon>
        <taxon>Bacillales</taxon>
        <taxon>Sporolactobacillaceae</taxon>
        <taxon>Sporolactobacillus</taxon>
    </lineage>
</organism>
<evidence type="ECO:0000313" key="5">
    <source>
        <dbReference type="EMBL" id="EST13499.1"/>
    </source>
</evidence>
<evidence type="ECO:0000256" key="1">
    <source>
        <dbReference type="ARBA" id="ARBA00023015"/>
    </source>
</evidence>
<dbReference type="SMART" id="SM00421">
    <property type="entry name" value="HTH_LUXR"/>
    <property type="match status" value="1"/>
</dbReference>
<dbReference type="OrthoDB" id="9780153at2"/>
<dbReference type="PROSITE" id="PS00622">
    <property type="entry name" value="HTH_LUXR_1"/>
    <property type="match status" value="1"/>
</dbReference>
<keyword evidence="3" id="KW-0804">Transcription</keyword>
<dbReference type="CDD" id="cd06170">
    <property type="entry name" value="LuxR_C_like"/>
    <property type="match status" value="1"/>
</dbReference>
<evidence type="ECO:0000256" key="2">
    <source>
        <dbReference type="ARBA" id="ARBA00023125"/>
    </source>
</evidence>
<proteinExistence type="predicted"/>
<dbReference type="InterPro" id="IPR036388">
    <property type="entry name" value="WH-like_DNA-bd_sf"/>
</dbReference>
<evidence type="ECO:0000313" key="6">
    <source>
        <dbReference type="Proteomes" id="UP000018296"/>
    </source>
</evidence>
<dbReference type="GO" id="GO:0003677">
    <property type="term" value="F:DNA binding"/>
    <property type="evidence" value="ECO:0007669"/>
    <property type="project" value="UniProtKB-KW"/>
</dbReference>
<dbReference type="Gene3D" id="1.10.10.10">
    <property type="entry name" value="Winged helix-like DNA-binding domain superfamily/Winged helix DNA-binding domain"/>
    <property type="match status" value="1"/>
</dbReference>
<dbReference type="RefSeq" id="WP_023508653.1">
    <property type="nucleotide sequence ID" value="NZ_AWTC01000001.1"/>
</dbReference>
<dbReference type="AlphaFoldDB" id="V6J9N8"/>
<evidence type="ECO:0000256" key="3">
    <source>
        <dbReference type="ARBA" id="ARBA00023163"/>
    </source>
</evidence>
<evidence type="ECO:0000259" key="4">
    <source>
        <dbReference type="PROSITE" id="PS50043"/>
    </source>
</evidence>
<comment type="caution">
    <text evidence="5">The sequence shown here is derived from an EMBL/GenBank/DDBJ whole genome shotgun (WGS) entry which is preliminary data.</text>
</comment>
<dbReference type="eggNOG" id="COG2197">
    <property type="taxonomic scope" value="Bacteria"/>
</dbReference>
<name>V6J9N8_9BACL</name>
<dbReference type="EMBL" id="AWTC01000001">
    <property type="protein sequence ID" value="EST13499.1"/>
    <property type="molecule type" value="Genomic_DNA"/>
</dbReference>
<dbReference type="InterPro" id="IPR000792">
    <property type="entry name" value="Tscrpt_reg_LuxR_C"/>
</dbReference>
<dbReference type="PROSITE" id="PS50043">
    <property type="entry name" value="HTH_LUXR_2"/>
    <property type="match status" value="1"/>
</dbReference>
<dbReference type="GO" id="GO:0006355">
    <property type="term" value="P:regulation of DNA-templated transcription"/>
    <property type="evidence" value="ECO:0007669"/>
    <property type="project" value="InterPro"/>
</dbReference>
<gene>
    <name evidence="5" type="ORF">P343_01695</name>
</gene>
<dbReference type="SUPFAM" id="SSF46894">
    <property type="entry name" value="C-terminal effector domain of the bipartite response regulators"/>
    <property type="match status" value="1"/>
</dbReference>
<feature type="domain" description="HTH luxR-type" evidence="4">
    <location>
        <begin position="25"/>
        <end position="90"/>
    </location>
</feature>
<keyword evidence="6" id="KW-1185">Reference proteome</keyword>
<dbReference type="InterPro" id="IPR016032">
    <property type="entry name" value="Sig_transdc_resp-reg_C-effctor"/>
</dbReference>
<reference evidence="5 6" key="1">
    <citation type="journal article" date="2013" name="Genome Announc.">
        <title>Genome Sequence of Sporolactobacillus laevolacticus DSM442, an Efficient Polymer-Grade D-Lactate Producer from Agricultural Waste Cottonseed as a Nitrogen Source.</title>
        <authorList>
            <person name="Wang H."/>
            <person name="Wang L."/>
            <person name="Ju J."/>
            <person name="Yu B."/>
            <person name="Ma Y."/>
        </authorList>
    </citation>
    <scope>NUCLEOTIDE SEQUENCE [LARGE SCALE GENOMIC DNA]</scope>
    <source>
        <strain evidence="5 6">DSM 442</strain>
    </source>
</reference>
<sequence>MLLNEKIALKVVSALHKKPAKDQRDTEKLSLLTQREIDVANEVKLGKSNKAIGKALFITEGTVKNYVSRILDKLELTNRTELVIYMQQHDK</sequence>
<dbReference type="PRINTS" id="PR00038">
    <property type="entry name" value="HTHLUXR"/>
</dbReference>
<dbReference type="PANTHER" id="PTHR44688:SF16">
    <property type="entry name" value="DNA-BINDING TRANSCRIPTIONAL ACTIVATOR DEVR_DOSR"/>
    <property type="match status" value="1"/>
</dbReference>
<keyword evidence="1" id="KW-0805">Transcription regulation</keyword>
<keyword evidence="2" id="KW-0238">DNA-binding</keyword>
<protein>
    <submittedName>
        <fullName evidence="5">LuxR family transcriptional regulator</fullName>
    </submittedName>
</protein>